<reference evidence="1" key="2">
    <citation type="journal article" date="2022" name="New Phytol.">
        <title>Evolutionary transition to the ectomycorrhizal habit in the genomes of a hyperdiverse lineage of mushroom-forming fungi.</title>
        <authorList>
            <person name="Looney B."/>
            <person name="Miyauchi S."/>
            <person name="Morin E."/>
            <person name="Drula E."/>
            <person name="Courty P.E."/>
            <person name="Kohler A."/>
            <person name="Kuo A."/>
            <person name="LaButti K."/>
            <person name="Pangilinan J."/>
            <person name="Lipzen A."/>
            <person name="Riley R."/>
            <person name="Andreopoulos W."/>
            <person name="He G."/>
            <person name="Johnson J."/>
            <person name="Nolan M."/>
            <person name="Tritt A."/>
            <person name="Barry K.W."/>
            <person name="Grigoriev I.V."/>
            <person name="Nagy L.G."/>
            <person name="Hibbett D."/>
            <person name="Henrissat B."/>
            <person name="Matheny P.B."/>
            <person name="Labbe J."/>
            <person name="Martin F.M."/>
        </authorList>
    </citation>
    <scope>NUCLEOTIDE SEQUENCE</scope>
    <source>
        <strain evidence="1">HHB10654</strain>
    </source>
</reference>
<keyword evidence="2" id="KW-1185">Reference proteome</keyword>
<comment type="caution">
    <text evidence="1">The sequence shown here is derived from an EMBL/GenBank/DDBJ whole genome shotgun (WGS) entry which is preliminary data.</text>
</comment>
<evidence type="ECO:0000313" key="1">
    <source>
        <dbReference type="EMBL" id="KAI0067418.1"/>
    </source>
</evidence>
<gene>
    <name evidence="1" type="ORF">BV25DRAFT_1912053</name>
</gene>
<organism evidence="1 2">
    <name type="scientific">Artomyces pyxidatus</name>
    <dbReference type="NCBI Taxonomy" id="48021"/>
    <lineage>
        <taxon>Eukaryota</taxon>
        <taxon>Fungi</taxon>
        <taxon>Dikarya</taxon>
        <taxon>Basidiomycota</taxon>
        <taxon>Agaricomycotina</taxon>
        <taxon>Agaricomycetes</taxon>
        <taxon>Russulales</taxon>
        <taxon>Auriscalpiaceae</taxon>
        <taxon>Artomyces</taxon>
    </lineage>
</organism>
<sequence>MAALHPLVSGPHRLMPYSIETIRMALTVIGLSGPAKPNIRSLPPEVVEEILILATALGFPTTVSTLAQASRSFHHLVYHQFHKHLWREMFLNLFDDPRPVRDILSYGCRYGTDTVILAAPTDLPEPKGKKKQVFRPADEFPWEDEYKRRIWTANFIRRHTDPDSQVEHRPTADELYRVVQTLLRVITTSAPLPSASLAGIPPPSHPHPVFSPLSVATHTQPKLITRSQNILWLSSVLSRGYPKELMNRLSALSEDGHVDVPKTAETYDGLLAKLIAQTGLMEPISSTHGTSKHHTLIAAPLELPEHGGALLQTELDEDDDASLYEAGSSENSDSSDSGDSSTSSDHAQEGAAAEDDPETDEDDLISEGSSEQHGIRRLARIRVYNMYYLNRQRNFGPYLPISPARTSSYPHPRTQHSTSFFADEESTTEPAIPEGNIYLSSLDDGDDPDNPLDPDFVDDGASHLHSPEHEREVPPELLRFDWAWISAARQVVELNLRDLLMGRHHNVLRALMSLEGLRPCSAPGFAEDMMRSGDYEEDTARRDTGVQCHGKVEGWDWAGVEGQWRRCVCWLDYRDLVGNNVGHLNTRFNDSALYEVMRIIPVNIRIASYSDAPAAWPGRPTINIVGEIVGHSNSELLKVRGKVEMVAGGDIRWTMYTLREDGEGEWQSDGVQLGGLGSATGVIGMWTGAGHEHMDPLGPFWAWKVGSTDVHGQSSQTVQGKALQLRTPAK</sequence>
<dbReference type="Proteomes" id="UP000814140">
    <property type="component" value="Unassembled WGS sequence"/>
</dbReference>
<proteinExistence type="predicted"/>
<protein>
    <submittedName>
        <fullName evidence="1">Uncharacterized protein</fullName>
    </submittedName>
</protein>
<name>A0ACB8TG64_9AGAM</name>
<evidence type="ECO:0000313" key="2">
    <source>
        <dbReference type="Proteomes" id="UP000814140"/>
    </source>
</evidence>
<dbReference type="EMBL" id="MU277190">
    <property type="protein sequence ID" value="KAI0067418.1"/>
    <property type="molecule type" value="Genomic_DNA"/>
</dbReference>
<reference evidence="1" key="1">
    <citation type="submission" date="2021-03" db="EMBL/GenBank/DDBJ databases">
        <authorList>
            <consortium name="DOE Joint Genome Institute"/>
            <person name="Ahrendt S."/>
            <person name="Looney B.P."/>
            <person name="Miyauchi S."/>
            <person name="Morin E."/>
            <person name="Drula E."/>
            <person name="Courty P.E."/>
            <person name="Chicoki N."/>
            <person name="Fauchery L."/>
            <person name="Kohler A."/>
            <person name="Kuo A."/>
            <person name="Labutti K."/>
            <person name="Pangilinan J."/>
            <person name="Lipzen A."/>
            <person name="Riley R."/>
            <person name="Andreopoulos W."/>
            <person name="He G."/>
            <person name="Johnson J."/>
            <person name="Barry K.W."/>
            <person name="Grigoriev I.V."/>
            <person name="Nagy L."/>
            <person name="Hibbett D."/>
            <person name="Henrissat B."/>
            <person name="Matheny P.B."/>
            <person name="Labbe J."/>
            <person name="Martin F."/>
        </authorList>
    </citation>
    <scope>NUCLEOTIDE SEQUENCE</scope>
    <source>
        <strain evidence="1">HHB10654</strain>
    </source>
</reference>
<accession>A0ACB8TG64</accession>